<evidence type="ECO:0000259" key="1">
    <source>
        <dbReference type="Pfam" id="PF20149"/>
    </source>
</evidence>
<sequence>IECCIDEWLQGLKEDIKFTSAAYASVYKAHFDSLQHFHEHMEPYKLLERLCDSLHD</sequence>
<keyword evidence="3" id="KW-1185">Reference proteome</keyword>
<feature type="domain" description="DUF6532" evidence="1">
    <location>
        <begin position="1"/>
        <end position="37"/>
    </location>
</feature>
<dbReference type="OrthoDB" id="3268553at2759"/>
<proteinExistence type="predicted"/>
<feature type="non-terminal residue" evidence="2">
    <location>
        <position position="1"/>
    </location>
</feature>
<dbReference type="AlphaFoldDB" id="A0A9P7J3D3"/>
<dbReference type="EMBL" id="JABBWG010000098">
    <property type="protein sequence ID" value="KAG1801204.1"/>
    <property type="molecule type" value="Genomic_DNA"/>
</dbReference>
<name>A0A9P7J3D3_9AGAM</name>
<accession>A0A9P7J3D3</accession>
<dbReference type="RefSeq" id="XP_041186038.1">
    <property type="nucleotide sequence ID" value="XM_041329661.1"/>
</dbReference>
<comment type="caution">
    <text evidence="2">The sequence shown here is derived from an EMBL/GenBank/DDBJ whole genome shotgun (WGS) entry which is preliminary data.</text>
</comment>
<dbReference type="Proteomes" id="UP000807769">
    <property type="component" value="Unassembled WGS sequence"/>
</dbReference>
<protein>
    <recommendedName>
        <fullName evidence="1">DUF6532 domain-containing protein</fullName>
    </recommendedName>
</protein>
<dbReference type="Pfam" id="PF20149">
    <property type="entry name" value="DUF6532"/>
    <property type="match status" value="1"/>
</dbReference>
<reference evidence="2" key="1">
    <citation type="journal article" date="2020" name="New Phytol.">
        <title>Comparative genomics reveals dynamic genome evolution in host specialist ectomycorrhizal fungi.</title>
        <authorList>
            <person name="Lofgren L.A."/>
            <person name="Nguyen N.H."/>
            <person name="Vilgalys R."/>
            <person name="Ruytinx J."/>
            <person name="Liao H.L."/>
            <person name="Branco S."/>
            <person name="Kuo A."/>
            <person name="LaButti K."/>
            <person name="Lipzen A."/>
            <person name="Andreopoulos W."/>
            <person name="Pangilinan J."/>
            <person name="Riley R."/>
            <person name="Hundley H."/>
            <person name="Na H."/>
            <person name="Barry K."/>
            <person name="Grigoriev I.V."/>
            <person name="Stajich J.E."/>
            <person name="Kennedy P.G."/>
        </authorList>
    </citation>
    <scope>NUCLEOTIDE SEQUENCE</scope>
    <source>
        <strain evidence="2">MN1</strain>
    </source>
</reference>
<gene>
    <name evidence="2" type="ORF">BJ212DRAFT_1246223</name>
</gene>
<evidence type="ECO:0000313" key="3">
    <source>
        <dbReference type="Proteomes" id="UP000807769"/>
    </source>
</evidence>
<evidence type="ECO:0000313" key="2">
    <source>
        <dbReference type="EMBL" id="KAG1801204.1"/>
    </source>
</evidence>
<dbReference type="InterPro" id="IPR045341">
    <property type="entry name" value="DUF6532"/>
</dbReference>
<feature type="non-terminal residue" evidence="2">
    <location>
        <position position="56"/>
    </location>
</feature>
<organism evidence="2 3">
    <name type="scientific">Suillus subaureus</name>
    <dbReference type="NCBI Taxonomy" id="48587"/>
    <lineage>
        <taxon>Eukaryota</taxon>
        <taxon>Fungi</taxon>
        <taxon>Dikarya</taxon>
        <taxon>Basidiomycota</taxon>
        <taxon>Agaricomycotina</taxon>
        <taxon>Agaricomycetes</taxon>
        <taxon>Agaricomycetidae</taxon>
        <taxon>Boletales</taxon>
        <taxon>Suillineae</taxon>
        <taxon>Suillaceae</taxon>
        <taxon>Suillus</taxon>
    </lineage>
</organism>
<dbReference type="GeneID" id="64623678"/>